<dbReference type="InterPro" id="IPR045306">
    <property type="entry name" value="SDH-like"/>
</dbReference>
<dbReference type="CDD" id="cd05285">
    <property type="entry name" value="sorbitol_DH"/>
    <property type="match status" value="1"/>
</dbReference>
<dbReference type="GO" id="GO:0006062">
    <property type="term" value="P:sorbitol catabolic process"/>
    <property type="evidence" value="ECO:0007669"/>
    <property type="project" value="TreeGrafter"/>
</dbReference>
<comment type="cofactor">
    <cofactor evidence="1 9">
        <name>Zn(2+)</name>
        <dbReference type="ChEBI" id="CHEBI:29105"/>
    </cofactor>
</comment>
<dbReference type="PANTHER" id="PTHR43161">
    <property type="entry name" value="SORBITOL DEHYDROGENASE"/>
    <property type="match status" value="1"/>
</dbReference>
<evidence type="ECO:0000256" key="3">
    <source>
        <dbReference type="ARBA" id="ARBA00022723"/>
    </source>
</evidence>
<dbReference type="SMART" id="SM00829">
    <property type="entry name" value="PKS_ER"/>
    <property type="match status" value="1"/>
</dbReference>
<sequence>MSTDPVDNLSAVLYGVGDIRLEQREMPIPGDNQLLIRVYIVGICGSDVHFWKAGAIGNYVVKEPMILGHETSGTVAGMGVNVKGFAVGDRVAIEPGVPCRRCMQCKTGRYNLCPDMQFFATPPVDGSLTRYLVFDADFCYKLPDNVSHEDGALLEPLSVAVHACRRSGLQMGQRVLVQGAGPVGILCMMTARAMGASRVAITDIIQNRLDLAQTLGADATLFVKDKSPTEVRSMVLEALEGEPNVTMDCTGVQTCLEAAVLSTRSGGVIVMVGLRDSRVELPIIDAALREVDIRGVFRYANCYPTALGLVASGRIDLSGLTRAHYRLEDTVEAFKRSAQGDVIKVFIYCDK</sequence>
<dbReference type="InterPro" id="IPR002328">
    <property type="entry name" value="ADH_Zn_CS"/>
</dbReference>
<reference evidence="11 12" key="1">
    <citation type="submission" date="2018-11" db="EMBL/GenBank/DDBJ databases">
        <authorList>
            <consortium name="Pathogen Informatics"/>
        </authorList>
    </citation>
    <scope>NUCLEOTIDE SEQUENCE [LARGE SCALE GENOMIC DNA]</scope>
</reference>
<dbReference type="InterPro" id="IPR013154">
    <property type="entry name" value="ADH-like_N"/>
</dbReference>
<dbReference type="WBParaSite" id="HPBE_0002446801-mRNA-1">
    <property type="protein sequence ID" value="HPBE_0002446801-mRNA-1"/>
    <property type="gene ID" value="HPBE_0002446801"/>
</dbReference>
<gene>
    <name evidence="11" type="ORF">HPBE_LOCUS24467</name>
</gene>
<keyword evidence="5" id="KW-0560">Oxidoreductase</keyword>
<dbReference type="PROSITE" id="PS00059">
    <property type="entry name" value="ADH_ZINC"/>
    <property type="match status" value="1"/>
</dbReference>
<keyword evidence="3 9" id="KW-0479">Metal-binding</keyword>
<evidence type="ECO:0000256" key="6">
    <source>
        <dbReference type="ARBA" id="ARBA00023027"/>
    </source>
</evidence>
<evidence type="ECO:0000256" key="1">
    <source>
        <dbReference type="ARBA" id="ARBA00001947"/>
    </source>
</evidence>
<evidence type="ECO:0000256" key="5">
    <source>
        <dbReference type="ARBA" id="ARBA00023002"/>
    </source>
</evidence>
<dbReference type="InterPro" id="IPR036291">
    <property type="entry name" value="NAD(P)-bd_dom_sf"/>
</dbReference>
<dbReference type="InterPro" id="IPR011032">
    <property type="entry name" value="GroES-like_sf"/>
</dbReference>
<dbReference type="PANTHER" id="PTHR43161:SF9">
    <property type="entry name" value="SORBITOL DEHYDROGENASE"/>
    <property type="match status" value="1"/>
</dbReference>
<dbReference type="AlphaFoldDB" id="A0A183GP48"/>
<dbReference type="InterPro" id="IPR020843">
    <property type="entry name" value="ER"/>
</dbReference>
<organism evidence="12 13">
    <name type="scientific">Heligmosomoides polygyrus</name>
    <name type="common">Parasitic roundworm</name>
    <dbReference type="NCBI Taxonomy" id="6339"/>
    <lineage>
        <taxon>Eukaryota</taxon>
        <taxon>Metazoa</taxon>
        <taxon>Ecdysozoa</taxon>
        <taxon>Nematoda</taxon>
        <taxon>Chromadorea</taxon>
        <taxon>Rhabditida</taxon>
        <taxon>Rhabditina</taxon>
        <taxon>Rhabditomorpha</taxon>
        <taxon>Strongyloidea</taxon>
        <taxon>Heligmosomidae</taxon>
        <taxon>Heligmosomoides</taxon>
    </lineage>
</organism>
<dbReference type="SUPFAM" id="SSF51735">
    <property type="entry name" value="NAD(P)-binding Rossmann-fold domains"/>
    <property type="match status" value="1"/>
</dbReference>
<dbReference type="SUPFAM" id="SSF50129">
    <property type="entry name" value="GroES-like"/>
    <property type="match status" value="1"/>
</dbReference>
<dbReference type="InterPro" id="IPR013149">
    <property type="entry name" value="ADH-like_C"/>
</dbReference>
<dbReference type="GO" id="GO:0003939">
    <property type="term" value="F:L-iditol 2-dehydrogenase (NAD+) activity"/>
    <property type="evidence" value="ECO:0007669"/>
    <property type="project" value="TreeGrafter"/>
</dbReference>
<evidence type="ECO:0000259" key="10">
    <source>
        <dbReference type="SMART" id="SM00829"/>
    </source>
</evidence>
<protein>
    <recommendedName>
        <fullName evidence="7">Sorbitol dehydrogenase</fullName>
    </recommendedName>
    <alternativeName>
        <fullName evidence="8">Polyol dehydrogenase</fullName>
    </alternativeName>
</protein>
<proteinExistence type="inferred from homology"/>
<dbReference type="Pfam" id="PF08240">
    <property type="entry name" value="ADH_N"/>
    <property type="match status" value="1"/>
</dbReference>
<keyword evidence="4 9" id="KW-0862">Zinc</keyword>
<evidence type="ECO:0000256" key="9">
    <source>
        <dbReference type="RuleBase" id="RU361277"/>
    </source>
</evidence>
<comment type="similarity">
    <text evidence="2 9">Belongs to the zinc-containing alcohol dehydrogenase family.</text>
</comment>
<evidence type="ECO:0000313" key="12">
    <source>
        <dbReference type="Proteomes" id="UP000050761"/>
    </source>
</evidence>
<feature type="domain" description="Enoyl reductase (ER)" evidence="10">
    <location>
        <begin position="15"/>
        <end position="347"/>
    </location>
</feature>
<dbReference type="Gene3D" id="3.40.50.720">
    <property type="entry name" value="NAD(P)-binding Rossmann-like Domain"/>
    <property type="match status" value="1"/>
</dbReference>
<keyword evidence="12" id="KW-1185">Reference proteome</keyword>
<evidence type="ECO:0000256" key="7">
    <source>
        <dbReference type="ARBA" id="ARBA00026132"/>
    </source>
</evidence>
<evidence type="ECO:0000313" key="13">
    <source>
        <dbReference type="WBParaSite" id="HPBE_0002446801-mRNA-1"/>
    </source>
</evidence>
<evidence type="ECO:0000256" key="8">
    <source>
        <dbReference type="ARBA" id="ARBA00032485"/>
    </source>
</evidence>
<dbReference type="OrthoDB" id="1879366at2759"/>
<reference evidence="13" key="2">
    <citation type="submission" date="2019-09" db="UniProtKB">
        <authorList>
            <consortium name="WormBaseParasite"/>
        </authorList>
    </citation>
    <scope>IDENTIFICATION</scope>
</reference>
<evidence type="ECO:0000256" key="4">
    <source>
        <dbReference type="ARBA" id="ARBA00022833"/>
    </source>
</evidence>
<evidence type="ECO:0000256" key="2">
    <source>
        <dbReference type="ARBA" id="ARBA00008072"/>
    </source>
</evidence>
<evidence type="ECO:0000313" key="11">
    <source>
        <dbReference type="EMBL" id="VDP45222.1"/>
    </source>
</evidence>
<dbReference type="EMBL" id="UZAH01036391">
    <property type="protein sequence ID" value="VDP45222.1"/>
    <property type="molecule type" value="Genomic_DNA"/>
</dbReference>
<dbReference type="GO" id="GO:0008270">
    <property type="term" value="F:zinc ion binding"/>
    <property type="evidence" value="ECO:0007669"/>
    <property type="project" value="InterPro"/>
</dbReference>
<dbReference type="Proteomes" id="UP000050761">
    <property type="component" value="Unassembled WGS sequence"/>
</dbReference>
<dbReference type="Gene3D" id="3.90.180.10">
    <property type="entry name" value="Medium-chain alcohol dehydrogenases, catalytic domain"/>
    <property type="match status" value="1"/>
</dbReference>
<keyword evidence="6" id="KW-0520">NAD</keyword>
<dbReference type="Pfam" id="PF00107">
    <property type="entry name" value="ADH_zinc_N"/>
    <property type="match status" value="1"/>
</dbReference>
<accession>A0A3P8D1P6</accession>
<accession>A0A183GP48</accession>
<dbReference type="FunFam" id="3.40.50.720:FF:000068">
    <property type="entry name" value="Sorbitol dehydrogenase"/>
    <property type="match status" value="1"/>
</dbReference>
<name>A0A183GP48_HELPZ</name>